<evidence type="ECO:0000313" key="3">
    <source>
        <dbReference type="Proteomes" id="UP000183585"/>
    </source>
</evidence>
<dbReference type="STRING" id="47853.TK50_13410"/>
<keyword evidence="3" id="KW-1185">Reference proteome</keyword>
<evidence type="ECO:0000313" key="2">
    <source>
        <dbReference type="EMBL" id="SCF48752.1"/>
    </source>
</evidence>
<dbReference type="AlphaFoldDB" id="A0A1C5AU59"/>
<feature type="region of interest" description="Disordered" evidence="1">
    <location>
        <begin position="1"/>
        <end position="100"/>
    </location>
</feature>
<evidence type="ECO:0000256" key="1">
    <source>
        <dbReference type="SAM" id="MobiDB-lite"/>
    </source>
</evidence>
<feature type="compositionally biased region" description="Low complexity" evidence="1">
    <location>
        <begin position="71"/>
        <end position="85"/>
    </location>
</feature>
<organism evidence="2 3">
    <name type="scientific">Micromonospora carbonacea</name>
    <dbReference type="NCBI Taxonomy" id="47853"/>
    <lineage>
        <taxon>Bacteria</taxon>
        <taxon>Bacillati</taxon>
        <taxon>Actinomycetota</taxon>
        <taxon>Actinomycetes</taxon>
        <taxon>Micromonosporales</taxon>
        <taxon>Micromonosporaceae</taxon>
        <taxon>Micromonospora</taxon>
    </lineage>
</organism>
<sequence length="115" mass="12552">MRSRPEPVRTWRWDRRGTPLAEEQPPRCGGPDYTAAERAELRARAEAERRARAEAEAEERRAAGRARAGRRPAAGPADVAAAADDPMGEEPANDAGKDTRYAVTLLREDDAWGGG</sequence>
<name>A0A1C5AU59_9ACTN</name>
<protein>
    <submittedName>
        <fullName evidence="2">Uncharacterized protein</fullName>
    </submittedName>
</protein>
<dbReference type="RefSeq" id="WP_074478822.1">
    <property type="nucleotide sequence ID" value="NZ_FMCT01000019.1"/>
</dbReference>
<reference evidence="3" key="1">
    <citation type="submission" date="2016-06" db="EMBL/GenBank/DDBJ databases">
        <authorList>
            <person name="Varghese N."/>
            <person name="Submissions Spin"/>
        </authorList>
    </citation>
    <scope>NUCLEOTIDE SEQUENCE [LARGE SCALE GENOMIC DNA]</scope>
    <source>
        <strain evidence="3">DSM 43168</strain>
    </source>
</reference>
<proteinExistence type="predicted"/>
<feature type="compositionally biased region" description="Basic and acidic residues" evidence="1">
    <location>
        <begin position="35"/>
        <end position="62"/>
    </location>
</feature>
<dbReference type="Proteomes" id="UP000183585">
    <property type="component" value="Unassembled WGS sequence"/>
</dbReference>
<gene>
    <name evidence="2" type="ORF">GA0070563_119111</name>
</gene>
<dbReference type="EMBL" id="FMCT01000019">
    <property type="protein sequence ID" value="SCF48752.1"/>
    <property type="molecule type" value="Genomic_DNA"/>
</dbReference>
<accession>A0A1C5AU59</accession>
<feature type="compositionally biased region" description="Basic and acidic residues" evidence="1">
    <location>
        <begin position="1"/>
        <end position="17"/>
    </location>
</feature>